<evidence type="ECO:0000256" key="1">
    <source>
        <dbReference type="SAM" id="MobiDB-lite"/>
    </source>
</evidence>
<feature type="region of interest" description="Disordered" evidence="1">
    <location>
        <begin position="140"/>
        <end position="177"/>
    </location>
</feature>
<name>A0A7T1T2H7_9ACTN</name>
<dbReference type="EMBL" id="CP048882">
    <property type="protein sequence ID" value="QPP05191.1"/>
    <property type="molecule type" value="Genomic_DNA"/>
</dbReference>
<evidence type="ECO:0000313" key="2">
    <source>
        <dbReference type="EMBL" id="QPP05191.1"/>
    </source>
</evidence>
<reference evidence="3" key="1">
    <citation type="submission" date="2020-02" db="EMBL/GenBank/DDBJ databases">
        <title>Streptomyces sp. ASO4wet.</title>
        <authorList>
            <person name="Risdian C."/>
            <person name="Landwehr W."/>
            <person name="Schupp P."/>
            <person name="Wink J."/>
        </authorList>
    </citation>
    <scope>NUCLEOTIDE SEQUENCE [LARGE SCALE GENOMIC DNA]</scope>
    <source>
        <strain evidence="3">ASO4wet</strain>
    </source>
</reference>
<protein>
    <submittedName>
        <fullName evidence="2">Uncharacterized protein</fullName>
    </submittedName>
</protein>
<dbReference type="Proteomes" id="UP000595046">
    <property type="component" value="Chromosome"/>
</dbReference>
<evidence type="ECO:0000313" key="3">
    <source>
        <dbReference type="Proteomes" id="UP000595046"/>
    </source>
</evidence>
<dbReference type="AlphaFoldDB" id="A0A7T1T2H7"/>
<keyword evidence="3" id="KW-1185">Reference proteome</keyword>
<accession>A0A7T1T2H7</accession>
<gene>
    <name evidence="2" type="ORF">G4Z16_00960</name>
</gene>
<proteinExistence type="predicted"/>
<sequence length="177" mass="18649">MLTEPDDLADLSPAQALNAVIADIDAHPIQPGGSTGLFTATRHIDLLSHLARRLAGDAYYYAEQAEHRPADAQRMAGLLATACRPVTQALQHYVQALAPLGDLRTPPDEADTAAVVKAEGLRRTVDSHLRQARTALDLTGEVLTTSDGAAKAARPHPGHTPGSAPPAPGGKPPRRTR</sequence>
<dbReference type="RefSeq" id="WP_197348692.1">
    <property type="nucleotide sequence ID" value="NZ_CP048882.1"/>
</dbReference>
<organism evidence="2 3">
    <name type="scientific">Streptomyces bathyalis</name>
    <dbReference type="NCBI Taxonomy" id="2710756"/>
    <lineage>
        <taxon>Bacteria</taxon>
        <taxon>Bacillati</taxon>
        <taxon>Actinomycetota</taxon>
        <taxon>Actinomycetes</taxon>
        <taxon>Kitasatosporales</taxon>
        <taxon>Streptomycetaceae</taxon>
        <taxon>Streptomyces</taxon>
    </lineage>
</organism>
<dbReference type="KEGG" id="sbat:G4Z16_00960"/>